<reference evidence="1 2" key="1">
    <citation type="submission" date="2020-02" db="EMBL/GenBank/DDBJ databases">
        <title>Draft genome sequence of Haematococcus lacustris strain NIES-144.</title>
        <authorList>
            <person name="Morimoto D."/>
            <person name="Nakagawa S."/>
            <person name="Yoshida T."/>
            <person name="Sawayama S."/>
        </authorList>
    </citation>
    <scope>NUCLEOTIDE SEQUENCE [LARGE SCALE GENOMIC DNA]</scope>
    <source>
        <strain evidence="1 2">NIES-144</strain>
    </source>
</reference>
<dbReference type="EMBL" id="BLLF01001477">
    <property type="protein sequence ID" value="GFH19518.1"/>
    <property type="molecule type" value="Genomic_DNA"/>
</dbReference>
<dbReference type="Proteomes" id="UP000485058">
    <property type="component" value="Unassembled WGS sequence"/>
</dbReference>
<comment type="caution">
    <text evidence="1">The sequence shown here is derived from an EMBL/GenBank/DDBJ whole genome shotgun (WGS) entry which is preliminary data.</text>
</comment>
<feature type="non-terminal residue" evidence="1">
    <location>
        <position position="1"/>
    </location>
</feature>
<protein>
    <submittedName>
        <fullName evidence="1">Uncharacterized protein</fullName>
    </submittedName>
</protein>
<feature type="non-terminal residue" evidence="1">
    <location>
        <position position="75"/>
    </location>
</feature>
<evidence type="ECO:0000313" key="2">
    <source>
        <dbReference type="Proteomes" id="UP000485058"/>
    </source>
</evidence>
<sequence length="75" mass="7918">MAHLSDSLPQVTSLVSYHAPTWHAALASASRPPARLLSHRLSLQQLAHLSAALAASRHPVPLAFASLLAHAAARK</sequence>
<dbReference type="AlphaFoldDB" id="A0A699ZLV5"/>
<organism evidence="1 2">
    <name type="scientific">Haematococcus lacustris</name>
    <name type="common">Green alga</name>
    <name type="synonym">Haematococcus pluvialis</name>
    <dbReference type="NCBI Taxonomy" id="44745"/>
    <lineage>
        <taxon>Eukaryota</taxon>
        <taxon>Viridiplantae</taxon>
        <taxon>Chlorophyta</taxon>
        <taxon>core chlorophytes</taxon>
        <taxon>Chlorophyceae</taxon>
        <taxon>CS clade</taxon>
        <taxon>Chlamydomonadales</taxon>
        <taxon>Haematococcaceae</taxon>
        <taxon>Haematococcus</taxon>
    </lineage>
</organism>
<evidence type="ECO:0000313" key="1">
    <source>
        <dbReference type="EMBL" id="GFH19518.1"/>
    </source>
</evidence>
<name>A0A699ZLV5_HAELA</name>
<accession>A0A699ZLV5</accession>
<gene>
    <name evidence="1" type="ORF">HaLaN_16475</name>
</gene>
<proteinExistence type="predicted"/>
<keyword evidence="2" id="KW-1185">Reference proteome</keyword>